<keyword evidence="2" id="KW-0479">Metal-binding</keyword>
<feature type="region of interest" description="Disordered" evidence="4">
    <location>
        <begin position="1"/>
        <end position="25"/>
    </location>
</feature>
<name>A0A9P5AFY6_9HYPO</name>
<evidence type="ECO:0000259" key="5">
    <source>
        <dbReference type="PROSITE" id="PS50048"/>
    </source>
</evidence>
<dbReference type="GO" id="GO:0000981">
    <property type="term" value="F:DNA-binding transcription factor activity, RNA polymerase II-specific"/>
    <property type="evidence" value="ECO:0007669"/>
    <property type="project" value="InterPro"/>
</dbReference>
<dbReference type="GO" id="GO:0008270">
    <property type="term" value="F:zinc ion binding"/>
    <property type="evidence" value="ECO:0007669"/>
    <property type="project" value="InterPro"/>
</dbReference>
<dbReference type="Gene3D" id="4.10.240.10">
    <property type="entry name" value="Zn(2)-C6 fungal-type DNA-binding domain"/>
    <property type="match status" value="1"/>
</dbReference>
<dbReference type="OrthoDB" id="2269373at2759"/>
<comment type="caution">
    <text evidence="6">The sequence shown here is derived from an EMBL/GenBank/DDBJ whole genome shotgun (WGS) entry which is preliminary data.</text>
</comment>
<dbReference type="InterPro" id="IPR007219">
    <property type="entry name" value="XnlR_reg_dom"/>
</dbReference>
<proteinExistence type="predicted"/>
<dbReference type="InterPro" id="IPR036864">
    <property type="entry name" value="Zn2-C6_fun-type_DNA-bd_sf"/>
</dbReference>
<dbReference type="InterPro" id="IPR001138">
    <property type="entry name" value="Zn2Cys6_DnaBD"/>
</dbReference>
<reference evidence="6" key="1">
    <citation type="journal article" date="2017" name="Mycologia">
        <title>Fusarium algeriense, sp. nov., a novel toxigenic crown rot pathogen of durum wheat from Algeria is nested in the Fusarium burgessii species complex.</title>
        <authorList>
            <person name="Laraba I."/>
            <person name="Keddad A."/>
            <person name="Boureghda H."/>
            <person name="Abdallah N."/>
            <person name="Vaughan M.M."/>
            <person name="Proctor R.H."/>
            <person name="Busman M."/>
            <person name="O'Donnell K."/>
        </authorList>
    </citation>
    <scope>NUCLEOTIDE SEQUENCE</scope>
    <source>
        <strain evidence="6">NRRL 25174</strain>
    </source>
</reference>
<accession>A0A9P5AFY6</accession>
<dbReference type="PANTHER" id="PTHR31001:SF85">
    <property type="entry name" value="ZN(II)2CYS6 TRANSCRIPTION FACTOR (EUROFUNG)"/>
    <property type="match status" value="1"/>
</dbReference>
<dbReference type="PANTHER" id="PTHR31001">
    <property type="entry name" value="UNCHARACTERIZED TRANSCRIPTIONAL REGULATORY PROTEIN"/>
    <property type="match status" value="1"/>
</dbReference>
<evidence type="ECO:0000256" key="1">
    <source>
        <dbReference type="ARBA" id="ARBA00004123"/>
    </source>
</evidence>
<evidence type="ECO:0000313" key="7">
    <source>
        <dbReference type="Proteomes" id="UP000730481"/>
    </source>
</evidence>
<protein>
    <submittedName>
        <fullName evidence="6">Transcription factor</fullName>
    </submittedName>
</protein>
<dbReference type="CDD" id="cd00067">
    <property type="entry name" value="GAL4"/>
    <property type="match status" value="1"/>
</dbReference>
<organism evidence="6 7">
    <name type="scientific">Fusarium beomiforme</name>
    <dbReference type="NCBI Taxonomy" id="44412"/>
    <lineage>
        <taxon>Eukaryota</taxon>
        <taxon>Fungi</taxon>
        <taxon>Dikarya</taxon>
        <taxon>Ascomycota</taxon>
        <taxon>Pezizomycotina</taxon>
        <taxon>Sordariomycetes</taxon>
        <taxon>Hypocreomycetidae</taxon>
        <taxon>Hypocreales</taxon>
        <taxon>Nectriaceae</taxon>
        <taxon>Fusarium</taxon>
        <taxon>Fusarium burgessii species complex</taxon>
    </lineage>
</organism>
<evidence type="ECO:0000313" key="6">
    <source>
        <dbReference type="EMBL" id="KAF4338019.1"/>
    </source>
</evidence>
<dbReference type="Pfam" id="PF04082">
    <property type="entry name" value="Fungal_trans"/>
    <property type="match status" value="1"/>
</dbReference>
<feature type="compositionally biased region" description="Polar residues" evidence="4">
    <location>
        <begin position="1"/>
        <end position="24"/>
    </location>
</feature>
<dbReference type="InterPro" id="IPR050613">
    <property type="entry name" value="Sec_Metabolite_Reg"/>
</dbReference>
<keyword evidence="3" id="KW-0539">Nucleus</keyword>
<gene>
    <name evidence="6" type="ORF">FBEOM_8119</name>
</gene>
<dbReference type="PROSITE" id="PS50048">
    <property type="entry name" value="ZN2_CY6_FUNGAL_2"/>
    <property type="match status" value="1"/>
</dbReference>
<feature type="compositionally biased region" description="Polar residues" evidence="4">
    <location>
        <begin position="91"/>
        <end position="130"/>
    </location>
</feature>
<evidence type="ECO:0000256" key="2">
    <source>
        <dbReference type="ARBA" id="ARBA00022723"/>
    </source>
</evidence>
<dbReference type="SMART" id="SM00066">
    <property type="entry name" value="GAL4"/>
    <property type="match status" value="1"/>
</dbReference>
<dbReference type="AlphaFoldDB" id="A0A9P5AFY6"/>
<dbReference type="EMBL" id="PVQB02000371">
    <property type="protein sequence ID" value="KAF4338019.1"/>
    <property type="molecule type" value="Genomic_DNA"/>
</dbReference>
<dbReference type="Pfam" id="PF00172">
    <property type="entry name" value="Zn_clus"/>
    <property type="match status" value="1"/>
</dbReference>
<feature type="domain" description="Zn(2)-C6 fungal-type" evidence="5">
    <location>
        <begin position="32"/>
        <end position="60"/>
    </location>
</feature>
<keyword evidence="7" id="KW-1185">Reference proteome</keyword>
<evidence type="ECO:0000256" key="3">
    <source>
        <dbReference type="ARBA" id="ARBA00023242"/>
    </source>
</evidence>
<dbReference type="GO" id="GO:0003677">
    <property type="term" value="F:DNA binding"/>
    <property type="evidence" value="ECO:0007669"/>
    <property type="project" value="InterPro"/>
</dbReference>
<dbReference type="CDD" id="cd12148">
    <property type="entry name" value="fungal_TF_MHR"/>
    <property type="match status" value="1"/>
</dbReference>
<dbReference type="Proteomes" id="UP000730481">
    <property type="component" value="Unassembled WGS sequence"/>
</dbReference>
<feature type="region of interest" description="Disordered" evidence="4">
    <location>
        <begin position="91"/>
        <end position="133"/>
    </location>
</feature>
<comment type="subcellular location">
    <subcellularLocation>
        <location evidence="1">Nucleus</location>
    </subcellularLocation>
</comment>
<dbReference type="SUPFAM" id="SSF57701">
    <property type="entry name" value="Zn2/Cys6 DNA-binding domain"/>
    <property type="match status" value="1"/>
</dbReference>
<dbReference type="GO" id="GO:0005634">
    <property type="term" value="C:nucleus"/>
    <property type="evidence" value="ECO:0007669"/>
    <property type="project" value="UniProtKB-SubCell"/>
</dbReference>
<dbReference type="GO" id="GO:0006351">
    <property type="term" value="P:DNA-templated transcription"/>
    <property type="evidence" value="ECO:0007669"/>
    <property type="project" value="InterPro"/>
</dbReference>
<evidence type="ECO:0000256" key="4">
    <source>
        <dbReference type="SAM" id="MobiDB-lite"/>
    </source>
</evidence>
<dbReference type="SMART" id="SM00906">
    <property type="entry name" value="Fungal_trans"/>
    <property type="match status" value="1"/>
</dbReference>
<sequence length="702" mass="78756">MNGGSSDFQQTHDSPYHSDTSAPTPKTPRVLACNHCQHRKVKCNRVFPCNNCIKANIPCVPSTPAPPRKRRAPNALLQERIKNLEALLEQYSSQGSPKHSADTNGSGHDSSEVSARSSPVQYNGHGTLTPTGPGKLVISEMRHILDEDTSDEDNCSDSPAPHEDDDLLLAKTSALSLNEQAPLPFQILRLWQVFLERANPVTKVIHTPTTEHLVISAMTNHSTISHKDRALLFAIYLVSVVTLTGEEAMTMLALPKDEAIQIFTQGLKTALNKVNFLRNYDMVVLQALVLYLTALQGRSNHDAVWVLSGVVIRIAHKLGFHRDGETLGLTPFETEMRRRVWWRIVVLDCMYAATSGMNPTLLPLGCDTEMPHNINDSDFSPESKVIQTKQGPTEMAFSLLLYEIVNFVKEHRLSDCEEILLGGHTVEPGTPEYDHYRSSLKGLNDLADEFDKTISEVERKYCDASLGPLHVYALALRPHIIREVRTMATPMDETPEWGTEVKNSHDNFFRTWLAHNENEVGLYDLTANGPFAYTSKSFFHFDSLLFLAGQLVHRSPVGSFTERTWSLFDRYYYYHDGLYNVSQRQHFQLARLLLKAWEPREKALQQSGTPFEIPICVQKLRISVSQAGLSWMSPRDVPFQGINDAHSGGIDQLPVDTNGNMSTDMFSDINMAGDWSMSSNLQPMDTQTPALPVFGFFNSTTW</sequence>
<reference evidence="6" key="2">
    <citation type="submission" date="2020-02" db="EMBL/GenBank/DDBJ databases">
        <title>Identification and distribution of gene clusters putatively required for synthesis of sphingolipid metabolism inhibitors in phylogenetically diverse species of the filamentous fungus Fusarium.</title>
        <authorList>
            <person name="Kim H.-S."/>
            <person name="Busman M."/>
            <person name="Brown D.W."/>
            <person name="Divon H."/>
            <person name="Uhlig S."/>
            <person name="Proctor R.H."/>
        </authorList>
    </citation>
    <scope>NUCLEOTIDE SEQUENCE</scope>
    <source>
        <strain evidence="6">NRRL 25174</strain>
    </source>
</reference>